<dbReference type="PIRSF" id="PIRSF005917">
    <property type="entry name" value="MTase_YraL"/>
    <property type="match status" value="1"/>
</dbReference>
<evidence type="ECO:0000256" key="3">
    <source>
        <dbReference type="ARBA" id="ARBA00022603"/>
    </source>
</evidence>
<dbReference type="Proteomes" id="UP000019760">
    <property type="component" value="Unassembled WGS sequence"/>
</dbReference>
<comment type="function">
    <text evidence="6">Catalyzes the 2'-O-methylation of the ribose of cytidine 1402 (C1402) in 16S rRNA.</text>
</comment>
<reference evidence="11" key="1">
    <citation type="journal article" date="2014" name="FEMS Microbiol. Lett.">
        <title>Draft Genomic DNA Sequence of the Facultatively Methylotrophic Bacterium Acidomonas methanolica type strain MB58.</title>
        <authorList>
            <person name="Higashiura N."/>
            <person name="Hadano H."/>
            <person name="Hirakawa H."/>
            <person name="Matsutani M."/>
            <person name="Takabe S."/>
            <person name="Matsushita K."/>
            <person name="Azuma Y."/>
        </authorList>
    </citation>
    <scope>NUCLEOTIDE SEQUENCE [LARGE SCALE GENOMIC DNA]</scope>
    <source>
        <strain evidence="11">MB58</strain>
    </source>
</reference>
<dbReference type="PROSITE" id="PS01296">
    <property type="entry name" value="RSMI"/>
    <property type="match status" value="1"/>
</dbReference>
<dbReference type="InterPro" id="IPR018063">
    <property type="entry name" value="SAM_MeTrfase_RsmI_CS"/>
</dbReference>
<dbReference type="RefSeq" id="WP_081797525.1">
    <property type="nucleotide sequence ID" value="NZ_BAND01000038.1"/>
</dbReference>
<evidence type="ECO:0000259" key="8">
    <source>
        <dbReference type="Pfam" id="PF00590"/>
    </source>
</evidence>
<dbReference type="OrthoDB" id="9809084at2"/>
<feature type="domain" description="RsmI HTH" evidence="9">
    <location>
        <begin position="270"/>
        <end position="312"/>
    </location>
</feature>
<dbReference type="InterPro" id="IPR053910">
    <property type="entry name" value="RsmI_HTH"/>
</dbReference>
<comment type="similarity">
    <text evidence="6">Belongs to the methyltransferase superfamily. RsmI family.</text>
</comment>
<proteinExistence type="inferred from homology"/>
<protein>
    <recommendedName>
        <fullName evidence="6">Ribosomal RNA small subunit methyltransferase I</fullName>
        <ecNumber evidence="6">2.1.1.198</ecNumber>
    </recommendedName>
    <alternativeName>
        <fullName evidence="6">16S rRNA 2'-O-ribose C1402 methyltransferase</fullName>
    </alternativeName>
    <alternativeName>
        <fullName evidence="6">rRNA (cytidine-2'-O-)-methyltransferase RsmI</fullName>
    </alternativeName>
</protein>
<dbReference type="CDD" id="cd11648">
    <property type="entry name" value="RsmI"/>
    <property type="match status" value="1"/>
</dbReference>
<dbReference type="Gene3D" id="3.30.950.10">
    <property type="entry name" value="Methyltransferase, Cobalt-precorrin-4 Transmethylase, Domain 2"/>
    <property type="match status" value="1"/>
</dbReference>
<feature type="region of interest" description="Disordered" evidence="7">
    <location>
        <begin position="1"/>
        <end position="31"/>
    </location>
</feature>
<dbReference type="PANTHER" id="PTHR46111:SF1">
    <property type="entry name" value="RIBOSOMAL RNA SMALL SUBUNIT METHYLTRANSFERASE I"/>
    <property type="match status" value="1"/>
</dbReference>
<organism evidence="10 11">
    <name type="scientific">Acidomonas methanolica NBRC 104435</name>
    <dbReference type="NCBI Taxonomy" id="1231351"/>
    <lineage>
        <taxon>Bacteria</taxon>
        <taxon>Pseudomonadati</taxon>
        <taxon>Pseudomonadota</taxon>
        <taxon>Alphaproteobacteria</taxon>
        <taxon>Acetobacterales</taxon>
        <taxon>Acetobacteraceae</taxon>
        <taxon>Acidomonas</taxon>
    </lineage>
</organism>
<dbReference type="GO" id="GO:0070677">
    <property type="term" value="F:rRNA (cytosine-2'-O-)-methyltransferase activity"/>
    <property type="evidence" value="ECO:0007669"/>
    <property type="project" value="UniProtKB-UniRule"/>
</dbReference>
<feature type="compositionally biased region" description="Low complexity" evidence="7">
    <location>
        <begin position="1"/>
        <end position="18"/>
    </location>
</feature>
<dbReference type="InterPro" id="IPR008189">
    <property type="entry name" value="rRNA_ssu_MeTfrase_I"/>
</dbReference>
<dbReference type="AlphaFoldDB" id="A0A023D3S4"/>
<dbReference type="Pfam" id="PF00590">
    <property type="entry name" value="TP_methylase"/>
    <property type="match status" value="1"/>
</dbReference>
<dbReference type="Gene3D" id="3.40.1010.10">
    <property type="entry name" value="Cobalt-precorrin-4 Transmethylase, Domain 1"/>
    <property type="match status" value="1"/>
</dbReference>
<evidence type="ECO:0000313" key="10">
    <source>
        <dbReference type="EMBL" id="GAJ28777.1"/>
    </source>
</evidence>
<dbReference type="SUPFAM" id="SSF53790">
    <property type="entry name" value="Tetrapyrrole methylase"/>
    <property type="match status" value="1"/>
</dbReference>
<dbReference type="NCBIfam" id="TIGR00096">
    <property type="entry name" value="16S rRNA (cytidine(1402)-2'-O)-methyltransferase"/>
    <property type="match status" value="1"/>
</dbReference>
<dbReference type="InterPro" id="IPR035996">
    <property type="entry name" value="4pyrrol_Methylase_sf"/>
</dbReference>
<evidence type="ECO:0000313" key="11">
    <source>
        <dbReference type="Proteomes" id="UP000019760"/>
    </source>
</evidence>
<dbReference type="InterPro" id="IPR000878">
    <property type="entry name" value="4pyrrol_Mease"/>
</dbReference>
<dbReference type="EC" id="2.1.1.198" evidence="6"/>
<gene>
    <name evidence="6" type="primary">rsmI</name>
    <name evidence="10" type="ORF">Amme_038_026</name>
</gene>
<keyword evidence="1 6" id="KW-0963">Cytoplasm</keyword>
<dbReference type="GO" id="GO:0005737">
    <property type="term" value="C:cytoplasm"/>
    <property type="evidence" value="ECO:0007669"/>
    <property type="project" value="UniProtKB-SubCell"/>
</dbReference>
<keyword evidence="4 6" id="KW-0808">Transferase</keyword>
<keyword evidence="2 6" id="KW-0698">rRNA processing</keyword>
<keyword evidence="3 6" id="KW-0489">Methyltransferase</keyword>
<name>A0A023D3S4_ACIMT</name>
<evidence type="ECO:0000259" key="9">
    <source>
        <dbReference type="Pfam" id="PF23016"/>
    </source>
</evidence>
<evidence type="ECO:0000256" key="5">
    <source>
        <dbReference type="ARBA" id="ARBA00022691"/>
    </source>
</evidence>
<comment type="catalytic activity">
    <reaction evidence="6">
        <text>cytidine(1402) in 16S rRNA + S-adenosyl-L-methionine = 2'-O-methylcytidine(1402) in 16S rRNA + S-adenosyl-L-homocysteine + H(+)</text>
        <dbReference type="Rhea" id="RHEA:42924"/>
        <dbReference type="Rhea" id="RHEA-COMP:10285"/>
        <dbReference type="Rhea" id="RHEA-COMP:10286"/>
        <dbReference type="ChEBI" id="CHEBI:15378"/>
        <dbReference type="ChEBI" id="CHEBI:57856"/>
        <dbReference type="ChEBI" id="CHEBI:59789"/>
        <dbReference type="ChEBI" id="CHEBI:74495"/>
        <dbReference type="ChEBI" id="CHEBI:82748"/>
        <dbReference type="EC" id="2.1.1.198"/>
    </reaction>
</comment>
<dbReference type="Pfam" id="PF23016">
    <property type="entry name" value="RsmI_C"/>
    <property type="match status" value="1"/>
</dbReference>
<evidence type="ECO:0000256" key="1">
    <source>
        <dbReference type="ARBA" id="ARBA00022490"/>
    </source>
</evidence>
<sequence>MSDPSSSAHAPSSSSSAPDAPPPYVKSAPPATPAGKAGLLSLVATPIGNLGDISQRALDTLSHADLILCEDTRVTAKLLRHFGIAAATQTLHEHNEEERIPFLLGRLREGARIAVVSDAGMPLLSDPGYRLARAAIAAGVQVTGIPGPNAASLALALSGLPPIPSLFLGFPPPRSQARRTAFATLRAAEQAGLSATLIWYEAPHRLVETLADLTAVFGEARPAAVGRELTKRFEEMVRGSLADLAAHFAAIEPRGEITLLLGPPPDGDDGAETLDNHLRAALKTHSVKDAATLVAGFVNLPRRTIYARALELSRDDA</sequence>
<evidence type="ECO:0000256" key="2">
    <source>
        <dbReference type="ARBA" id="ARBA00022552"/>
    </source>
</evidence>
<evidence type="ECO:0000256" key="7">
    <source>
        <dbReference type="SAM" id="MobiDB-lite"/>
    </source>
</evidence>
<dbReference type="PANTHER" id="PTHR46111">
    <property type="entry name" value="RIBOSOMAL RNA SMALL SUBUNIT METHYLTRANSFERASE I"/>
    <property type="match status" value="1"/>
</dbReference>
<evidence type="ECO:0000256" key="6">
    <source>
        <dbReference type="HAMAP-Rule" id="MF_01877"/>
    </source>
</evidence>
<dbReference type="InterPro" id="IPR014777">
    <property type="entry name" value="4pyrrole_Mease_sub1"/>
</dbReference>
<evidence type="ECO:0000256" key="4">
    <source>
        <dbReference type="ARBA" id="ARBA00022679"/>
    </source>
</evidence>
<comment type="caution">
    <text evidence="10">The sequence shown here is derived from an EMBL/GenBank/DDBJ whole genome shotgun (WGS) entry which is preliminary data.</text>
</comment>
<keyword evidence="11" id="KW-1185">Reference proteome</keyword>
<comment type="subcellular location">
    <subcellularLocation>
        <location evidence="6">Cytoplasm</location>
    </subcellularLocation>
</comment>
<reference evidence="10 11" key="2">
    <citation type="journal article" date="2014" name="FEMS Microbiol. Lett.">
        <title>Draft genomic DNA sequence of the facultatively methylotrophic bacterium Acidomonas methanolica type strain MB58.</title>
        <authorList>
            <person name="Higashiura N."/>
            <person name="Hadano H."/>
            <person name="Hirakawa H."/>
            <person name="Matsutani M."/>
            <person name="Takabe S."/>
            <person name="Matsushita K."/>
            <person name="Azuma Y."/>
        </authorList>
    </citation>
    <scope>NUCLEOTIDE SEQUENCE [LARGE SCALE GENOMIC DNA]</scope>
    <source>
        <strain evidence="10 11">MB58</strain>
    </source>
</reference>
<dbReference type="HAMAP" id="MF_01877">
    <property type="entry name" value="16SrRNA_methyltr_I"/>
    <property type="match status" value="1"/>
</dbReference>
<dbReference type="FunFam" id="3.40.1010.10:FF:000007">
    <property type="entry name" value="Ribosomal RNA small subunit methyltransferase I"/>
    <property type="match status" value="1"/>
</dbReference>
<accession>A0A023D3S4</accession>
<dbReference type="EMBL" id="BAND01000038">
    <property type="protein sequence ID" value="GAJ28777.1"/>
    <property type="molecule type" value="Genomic_DNA"/>
</dbReference>
<feature type="domain" description="Tetrapyrrole methylase" evidence="8">
    <location>
        <begin position="40"/>
        <end position="245"/>
    </location>
</feature>
<keyword evidence="5 6" id="KW-0949">S-adenosyl-L-methionine</keyword>
<dbReference type="InterPro" id="IPR014776">
    <property type="entry name" value="4pyrrole_Mease_sub2"/>
</dbReference>